<dbReference type="AlphaFoldDB" id="E0S415"/>
<keyword evidence="2" id="KW-1185">Reference proteome</keyword>
<dbReference type="EMBL" id="CP001812">
    <property type="protein sequence ID" value="ADL36147.1"/>
    <property type="molecule type" value="Genomic_DNA"/>
</dbReference>
<name>E0S415_BUTPB</name>
<protein>
    <submittedName>
        <fullName evidence="1">Uncharacterized protein</fullName>
    </submittedName>
</protein>
<dbReference type="KEGG" id="bpb:bpr_II209"/>
<evidence type="ECO:0000313" key="1">
    <source>
        <dbReference type="EMBL" id="ADL36147.1"/>
    </source>
</evidence>
<proteinExistence type="predicted"/>
<gene>
    <name evidence="1" type="ordered locus">bpr_II209</name>
</gene>
<evidence type="ECO:0000313" key="2">
    <source>
        <dbReference type="Proteomes" id="UP000001299"/>
    </source>
</evidence>
<geneLocation type="plasmid" evidence="1 2">
    <name>pCY360</name>
</geneLocation>
<sequence>MAYDLKEARKQTLYLTVHNMAPSHGLQAHTIISTRAKVISLPIQADLQVPATAQRVLYIIMENKAMPRLMQFRDALYTGRDMAQKVRLRFLRGNLRRLAHQ</sequence>
<dbReference type="HOGENOM" id="CLU_2286258_0_0_9"/>
<keyword evidence="1" id="KW-0614">Plasmid</keyword>
<dbReference type="Proteomes" id="UP000001299">
    <property type="component" value="Plasmid pCY360"/>
</dbReference>
<accession>E0S415</accession>
<organism evidence="1 2">
    <name type="scientific">Butyrivibrio proteoclasticus (strain ATCC 51982 / DSM 14932 / B316)</name>
    <name type="common">Clostridium proteoclasticum</name>
    <dbReference type="NCBI Taxonomy" id="515622"/>
    <lineage>
        <taxon>Bacteria</taxon>
        <taxon>Bacillati</taxon>
        <taxon>Bacillota</taxon>
        <taxon>Clostridia</taxon>
        <taxon>Lachnospirales</taxon>
        <taxon>Lachnospiraceae</taxon>
        <taxon>Butyrivibrio</taxon>
    </lineage>
</organism>
<reference evidence="1 2" key="1">
    <citation type="journal article" date="2010" name="PLoS ONE">
        <title>The glycobiome of the rumen bacterium Butyrivibrio proteoclasticus B316(T) highlights adaptation to a polysaccharide-rich environment.</title>
        <authorList>
            <person name="Kelly W.J."/>
            <person name="Leahy S.C."/>
            <person name="Altermann E."/>
            <person name="Yeoman C.J."/>
            <person name="Dunne J.C."/>
            <person name="Kong Z."/>
            <person name="Pacheco D.M."/>
            <person name="Li D."/>
            <person name="Noel S.J."/>
            <person name="Moon C.D."/>
            <person name="Cookson A.L."/>
            <person name="Attwood G.T."/>
        </authorList>
    </citation>
    <scope>NUCLEOTIDE SEQUENCE [LARGE SCALE GENOMIC DNA]</scope>
    <source>
        <strain evidence="2">ATCC 51982 / DSM 14932 / B316</strain>
        <plasmid evidence="2">Plasmid pCY360</plasmid>
    </source>
</reference>